<feature type="region of interest" description="Disordered" evidence="3">
    <location>
        <begin position="373"/>
        <end position="404"/>
    </location>
</feature>
<dbReference type="RefSeq" id="WP_258810587.1">
    <property type="nucleotide sequence ID" value="NZ_JANUGU010000001.1"/>
</dbReference>
<feature type="signal peptide" evidence="4">
    <location>
        <begin position="1"/>
        <end position="24"/>
    </location>
</feature>
<evidence type="ECO:0000256" key="4">
    <source>
        <dbReference type="SAM" id="SignalP"/>
    </source>
</evidence>
<dbReference type="Proteomes" id="UP001204621">
    <property type="component" value="Unassembled WGS sequence"/>
</dbReference>
<dbReference type="PANTHER" id="PTHR42970">
    <property type="entry name" value="PECTATE LYASE C-RELATED"/>
    <property type="match status" value="1"/>
</dbReference>
<name>A0ABT2CU18_9BURK</name>
<evidence type="ECO:0008006" key="7">
    <source>
        <dbReference type="Google" id="ProtNLM"/>
    </source>
</evidence>
<dbReference type="SUPFAM" id="SSF51126">
    <property type="entry name" value="Pectin lyase-like"/>
    <property type="match status" value="1"/>
</dbReference>
<evidence type="ECO:0000256" key="3">
    <source>
        <dbReference type="SAM" id="MobiDB-lite"/>
    </source>
</evidence>
<organism evidence="5 6">
    <name type="scientific">Massilia terrae</name>
    <dbReference type="NCBI Taxonomy" id="1811224"/>
    <lineage>
        <taxon>Bacteria</taxon>
        <taxon>Pseudomonadati</taxon>
        <taxon>Pseudomonadota</taxon>
        <taxon>Betaproteobacteria</taxon>
        <taxon>Burkholderiales</taxon>
        <taxon>Oxalobacteraceae</taxon>
        <taxon>Telluria group</taxon>
        <taxon>Massilia</taxon>
    </lineage>
</organism>
<dbReference type="InterPro" id="IPR011050">
    <property type="entry name" value="Pectin_lyase_fold/virulence"/>
</dbReference>
<evidence type="ECO:0000313" key="6">
    <source>
        <dbReference type="Proteomes" id="UP001204621"/>
    </source>
</evidence>
<dbReference type="InterPro" id="IPR052063">
    <property type="entry name" value="Polysaccharide_Lyase_1"/>
</dbReference>
<dbReference type="EMBL" id="JANUGU010000001">
    <property type="protein sequence ID" value="MCS0657444.1"/>
    <property type="molecule type" value="Genomic_DNA"/>
</dbReference>
<evidence type="ECO:0000256" key="1">
    <source>
        <dbReference type="ARBA" id="ARBA00022723"/>
    </source>
</evidence>
<reference evidence="5 6" key="1">
    <citation type="submission" date="2022-08" db="EMBL/GenBank/DDBJ databases">
        <title>Reclassification of Massilia species as members of the genera Telluria, Duganella, Pseudoduganella, Mokoshia gen. nov. and Zemynaea gen. nov. using orthogonal and non-orthogonal genome-based approaches.</title>
        <authorList>
            <person name="Bowman J.P."/>
        </authorList>
    </citation>
    <scope>NUCLEOTIDE SEQUENCE [LARGE SCALE GENOMIC DNA]</scope>
    <source>
        <strain evidence="5 6">JCM 31606</strain>
    </source>
</reference>
<feature type="chain" id="PRO_5045642077" description="Pectate lyase" evidence="4">
    <location>
        <begin position="25"/>
        <end position="431"/>
    </location>
</feature>
<sequence>MKLYAHSRCLLIALLCAAHGPTFAQTVAFPGAEGFGALASGGRGKPAVVVTNLDDDGPGSFRQAVSHDGATVVFNTAGVIHLKSNLRLASDLTIAGQTAPGSGITIADAKVSMTDAHNIIIRYMRFRGGIAESKGSSSLALANASKVMVDHVSIEWGRWDNIQTNGNTYSTIQNSIIGQGIVPQRFGCLCESDYLTLSHNLWIDNKSRNPKGKGHIQYVNNVVYNWGVTGYVGGHSASDHYADLIGNYFIAGPESNQNFIGQFAKTDHIYAQGNFYDGERNGKLDGRPVVADEFDRAGAHVIAQPTLKPDIAVHVESTADLVQLVAANAGHNMCRDAVDQHLIDELLSFGAAGKFIKDETEVGGLPAQIKGIAPKDTDGDGIPDDWERSHGLDPHDASDGPAIDKRTGYSHLELYLNELAGGRPVSCKAPS</sequence>
<proteinExistence type="predicted"/>
<protein>
    <recommendedName>
        <fullName evidence="7">Pectate lyase</fullName>
    </recommendedName>
</protein>
<comment type="caution">
    <text evidence="5">The sequence shown here is derived from an EMBL/GenBank/DDBJ whole genome shotgun (WGS) entry which is preliminary data.</text>
</comment>
<dbReference type="PANTHER" id="PTHR42970:SF1">
    <property type="entry name" value="PECTATE LYASE C-RELATED"/>
    <property type="match status" value="1"/>
</dbReference>
<evidence type="ECO:0000313" key="5">
    <source>
        <dbReference type="EMBL" id="MCS0657444.1"/>
    </source>
</evidence>
<accession>A0ABT2CU18</accession>
<dbReference type="Gene3D" id="2.160.20.10">
    <property type="entry name" value="Single-stranded right-handed beta-helix, Pectin lyase-like"/>
    <property type="match status" value="1"/>
</dbReference>
<keyword evidence="4" id="KW-0732">Signal</keyword>
<dbReference type="InterPro" id="IPR012334">
    <property type="entry name" value="Pectin_lyas_fold"/>
</dbReference>
<gene>
    <name evidence="5" type="ORF">NX778_05125</name>
</gene>
<feature type="compositionally biased region" description="Basic and acidic residues" evidence="3">
    <location>
        <begin position="385"/>
        <end position="404"/>
    </location>
</feature>
<keyword evidence="2" id="KW-0325">Glycoprotein</keyword>
<keyword evidence="1" id="KW-0479">Metal-binding</keyword>
<evidence type="ECO:0000256" key="2">
    <source>
        <dbReference type="ARBA" id="ARBA00023180"/>
    </source>
</evidence>
<keyword evidence="6" id="KW-1185">Reference proteome</keyword>